<gene>
    <name evidence="1" type="ORF">DV515_00011233</name>
</gene>
<reference evidence="1 2" key="1">
    <citation type="journal article" date="2018" name="Proc. R. Soc. B">
        <title>A non-coding region near Follistatin controls head colour polymorphism in the Gouldian finch.</title>
        <authorList>
            <person name="Toomey M.B."/>
            <person name="Marques C.I."/>
            <person name="Andrade P."/>
            <person name="Araujo P.M."/>
            <person name="Sabatino S."/>
            <person name="Gazda M.A."/>
            <person name="Afonso S."/>
            <person name="Lopes R.J."/>
            <person name="Corbo J.C."/>
            <person name="Carneiro M."/>
        </authorList>
    </citation>
    <scope>NUCLEOTIDE SEQUENCE [LARGE SCALE GENOMIC DNA]</scope>
    <source>
        <strain evidence="1">Red01</strain>
        <tissue evidence="1">Muscle</tissue>
    </source>
</reference>
<dbReference type="EMBL" id="QUSF01000048">
    <property type="protein sequence ID" value="RLV97993.1"/>
    <property type="molecule type" value="Genomic_DNA"/>
</dbReference>
<name>A0A3L8S726_CHLGU</name>
<organism evidence="1 2">
    <name type="scientific">Chloebia gouldiae</name>
    <name type="common">Gouldian finch</name>
    <name type="synonym">Erythrura gouldiae</name>
    <dbReference type="NCBI Taxonomy" id="44316"/>
    <lineage>
        <taxon>Eukaryota</taxon>
        <taxon>Metazoa</taxon>
        <taxon>Chordata</taxon>
        <taxon>Craniata</taxon>
        <taxon>Vertebrata</taxon>
        <taxon>Euteleostomi</taxon>
        <taxon>Archelosauria</taxon>
        <taxon>Archosauria</taxon>
        <taxon>Dinosauria</taxon>
        <taxon>Saurischia</taxon>
        <taxon>Theropoda</taxon>
        <taxon>Coelurosauria</taxon>
        <taxon>Aves</taxon>
        <taxon>Neognathae</taxon>
        <taxon>Neoaves</taxon>
        <taxon>Telluraves</taxon>
        <taxon>Australaves</taxon>
        <taxon>Passeriformes</taxon>
        <taxon>Passeroidea</taxon>
        <taxon>Passeridae</taxon>
        <taxon>Chloebia</taxon>
    </lineage>
</organism>
<dbReference type="AlphaFoldDB" id="A0A3L8S726"/>
<proteinExistence type="predicted"/>
<dbReference type="OrthoDB" id="10422119at2759"/>
<dbReference type="Proteomes" id="UP000276834">
    <property type="component" value="Unassembled WGS sequence"/>
</dbReference>
<evidence type="ECO:0000313" key="2">
    <source>
        <dbReference type="Proteomes" id="UP000276834"/>
    </source>
</evidence>
<accession>A0A3L8S726</accession>
<sequence>MLPFFLCLYRYRYTRQTKGFGCYSVPPHLSQSRNSGALSLLAAFPCFWSSSYGRSRWLLIGSNHTPVGLAHDTTQAVLPKGCRSVSDHRMSNLSWSLSSLLPA</sequence>
<feature type="non-terminal residue" evidence="1">
    <location>
        <position position="103"/>
    </location>
</feature>
<protein>
    <submittedName>
        <fullName evidence="1">Uncharacterized protein</fullName>
    </submittedName>
</protein>
<keyword evidence="2" id="KW-1185">Reference proteome</keyword>
<comment type="caution">
    <text evidence="1">The sequence shown here is derived from an EMBL/GenBank/DDBJ whole genome shotgun (WGS) entry which is preliminary data.</text>
</comment>
<evidence type="ECO:0000313" key="1">
    <source>
        <dbReference type="EMBL" id="RLV97993.1"/>
    </source>
</evidence>